<dbReference type="GeneTree" id="ENSGT00950000182968"/>
<dbReference type="Gene3D" id="2.60.40.10">
    <property type="entry name" value="Immunoglobulins"/>
    <property type="match status" value="2"/>
</dbReference>
<dbReference type="InterPro" id="IPR013783">
    <property type="entry name" value="Ig-like_fold"/>
</dbReference>
<feature type="signal peptide" evidence="9">
    <location>
        <begin position="1"/>
        <end position="21"/>
    </location>
</feature>
<dbReference type="Pfam" id="PF07686">
    <property type="entry name" value="V-set"/>
    <property type="match status" value="2"/>
</dbReference>
<dbReference type="PANTHER" id="PTHR19433">
    <property type="entry name" value="T-CELL RECEPTOR ALPHA CHAIN V REGION-RELATED"/>
    <property type="match status" value="1"/>
</dbReference>
<proteinExistence type="predicted"/>
<evidence type="ECO:0000256" key="2">
    <source>
        <dbReference type="ARBA" id="ARBA00022475"/>
    </source>
</evidence>
<keyword evidence="12" id="KW-1185">Reference proteome</keyword>
<protein>
    <submittedName>
        <fullName evidence="11">Uncharacterized LOC107988603</fullName>
    </submittedName>
</protein>
<dbReference type="SMART" id="SM00406">
    <property type="entry name" value="IGv"/>
    <property type="match status" value="1"/>
</dbReference>
<keyword evidence="5 8" id="KW-0472">Membrane</keyword>
<dbReference type="InterPro" id="IPR007110">
    <property type="entry name" value="Ig-like_dom"/>
</dbReference>
<dbReference type="InterPro" id="IPR036179">
    <property type="entry name" value="Ig-like_dom_sf"/>
</dbReference>
<dbReference type="AlphaFoldDB" id="A0A3P8VZZ0"/>
<reference evidence="11" key="2">
    <citation type="submission" date="2025-08" db="UniProtKB">
        <authorList>
            <consortium name="Ensembl"/>
        </authorList>
    </citation>
    <scope>IDENTIFICATION</scope>
</reference>
<feature type="chain" id="PRO_5018226304" evidence="9">
    <location>
        <begin position="22"/>
        <end position="353"/>
    </location>
</feature>
<feature type="domain" description="Ig-like" evidence="10">
    <location>
        <begin position="142"/>
        <end position="234"/>
    </location>
</feature>
<keyword evidence="8" id="KW-0812">Transmembrane</keyword>
<evidence type="ECO:0000256" key="4">
    <source>
        <dbReference type="ARBA" id="ARBA00022859"/>
    </source>
</evidence>
<evidence type="ECO:0000256" key="8">
    <source>
        <dbReference type="SAM" id="Phobius"/>
    </source>
</evidence>
<dbReference type="OrthoDB" id="6370831at2759"/>
<keyword evidence="6" id="KW-1015">Disulfide bond</keyword>
<evidence type="ECO:0000256" key="9">
    <source>
        <dbReference type="SAM" id="SignalP"/>
    </source>
</evidence>
<keyword evidence="4" id="KW-0391">Immunity</keyword>
<feature type="transmembrane region" description="Helical" evidence="8">
    <location>
        <begin position="258"/>
        <end position="277"/>
    </location>
</feature>
<sequence>MTALFFLFLLLCDLCEIQTDAEKNLRIVQDTGVISAEVGKNVMLHCTCLGDVTYLSWYRQSVGGKLELIFTRMKGNSKVEVSESLGKRFIALSHGQESTNHLTIKELHLSDSGTYFCGVLDFNAVQFGQGAFLDVRTSLSNARAEVLQPTEELLQPGDSLKLSCTVYTDSPCAEEQRFYWIKLGASELITTYPSAGQCTGLSEAQSHKQNCSTHFEKQSMNSTDAGTYYCVMTSCQEITYGDGTRVLIREHSFEASRVAVYCLSIAFAISMNVLVLMTSLMYRWTKKLCSVCKGTRSCSTRSDTEIQDKDSVYCAINLQRNFEQSQQVNDMETACVYSRVNVKNDDMANTSAN</sequence>
<evidence type="ECO:0000256" key="7">
    <source>
        <dbReference type="ARBA" id="ARBA00023180"/>
    </source>
</evidence>
<keyword evidence="8" id="KW-1133">Transmembrane helix</keyword>
<dbReference type="GO" id="GO:0005886">
    <property type="term" value="C:plasma membrane"/>
    <property type="evidence" value="ECO:0007669"/>
    <property type="project" value="UniProtKB-SubCell"/>
</dbReference>
<dbReference type="GO" id="GO:0002376">
    <property type="term" value="P:immune system process"/>
    <property type="evidence" value="ECO:0007669"/>
    <property type="project" value="UniProtKB-KW"/>
</dbReference>
<dbReference type="InterPro" id="IPR052051">
    <property type="entry name" value="TCR_complex_component"/>
</dbReference>
<dbReference type="SMART" id="SM00409">
    <property type="entry name" value="IG"/>
    <property type="match status" value="2"/>
</dbReference>
<dbReference type="InterPro" id="IPR003599">
    <property type="entry name" value="Ig_sub"/>
</dbReference>
<feature type="domain" description="Ig-like" evidence="10">
    <location>
        <begin position="39"/>
        <end position="140"/>
    </location>
</feature>
<dbReference type="CDD" id="cd00099">
    <property type="entry name" value="IgV"/>
    <property type="match status" value="1"/>
</dbReference>
<accession>A0A3P8VZZ0</accession>
<reference evidence="11 12" key="1">
    <citation type="journal article" date="2014" name="Nat. Genet.">
        <title>Whole-genome sequence of a flatfish provides insights into ZW sex chromosome evolution and adaptation to a benthic lifestyle.</title>
        <authorList>
            <person name="Chen S."/>
            <person name="Zhang G."/>
            <person name="Shao C."/>
            <person name="Huang Q."/>
            <person name="Liu G."/>
            <person name="Zhang P."/>
            <person name="Song W."/>
            <person name="An N."/>
            <person name="Chalopin D."/>
            <person name="Volff J.N."/>
            <person name="Hong Y."/>
            <person name="Li Q."/>
            <person name="Sha Z."/>
            <person name="Zhou H."/>
            <person name="Xie M."/>
            <person name="Yu Q."/>
            <person name="Liu Y."/>
            <person name="Xiang H."/>
            <person name="Wang N."/>
            <person name="Wu K."/>
            <person name="Yang C."/>
            <person name="Zhou Q."/>
            <person name="Liao X."/>
            <person name="Yang L."/>
            <person name="Hu Q."/>
            <person name="Zhang J."/>
            <person name="Meng L."/>
            <person name="Jin L."/>
            <person name="Tian Y."/>
            <person name="Lian J."/>
            <person name="Yang J."/>
            <person name="Miao G."/>
            <person name="Liu S."/>
            <person name="Liang Z."/>
            <person name="Yan F."/>
            <person name="Li Y."/>
            <person name="Sun B."/>
            <person name="Zhang H."/>
            <person name="Zhang J."/>
            <person name="Zhu Y."/>
            <person name="Du M."/>
            <person name="Zhao Y."/>
            <person name="Schartl M."/>
            <person name="Tang Q."/>
            <person name="Wang J."/>
        </authorList>
    </citation>
    <scope>NUCLEOTIDE SEQUENCE</scope>
</reference>
<dbReference type="Proteomes" id="UP000265120">
    <property type="component" value="Chromosome 1"/>
</dbReference>
<evidence type="ECO:0000256" key="6">
    <source>
        <dbReference type="ARBA" id="ARBA00023157"/>
    </source>
</evidence>
<evidence type="ECO:0000256" key="5">
    <source>
        <dbReference type="ARBA" id="ARBA00023136"/>
    </source>
</evidence>
<organism evidence="11 12">
    <name type="scientific">Cynoglossus semilaevis</name>
    <name type="common">Tongue sole</name>
    <dbReference type="NCBI Taxonomy" id="244447"/>
    <lineage>
        <taxon>Eukaryota</taxon>
        <taxon>Metazoa</taxon>
        <taxon>Chordata</taxon>
        <taxon>Craniata</taxon>
        <taxon>Vertebrata</taxon>
        <taxon>Euteleostomi</taxon>
        <taxon>Actinopterygii</taxon>
        <taxon>Neopterygii</taxon>
        <taxon>Teleostei</taxon>
        <taxon>Neoteleostei</taxon>
        <taxon>Acanthomorphata</taxon>
        <taxon>Carangaria</taxon>
        <taxon>Pleuronectiformes</taxon>
        <taxon>Pleuronectoidei</taxon>
        <taxon>Cynoglossidae</taxon>
        <taxon>Cynoglossinae</taxon>
        <taxon>Cynoglossus</taxon>
    </lineage>
</organism>
<dbReference type="SUPFAM" id="SSF48726">
    <property type="entry name" value="Immunoglobulin"/>
    <property type="match status" value="2"/>
</dbReference>
<dbReference type="OMA" id="QNEKCIN"/>
<dbReference type="KEGG" id="csem:107988603"/>
<evidence type="ECO:0000256" key="3">
    <source>
        <dbReference type="ARBA" id="ARBA00022729"/>
    </source>
</evidence>
<evidence type="ECO:0000313" key="12">
    <source>
        <dbReference type="Proteomes" id="UP000265120"/>
    </source>
</evidence>
<evidence type="ECO:0000313" key="11">
    <source>
        <dbReference type="Ensembl" id="ENSCSEP00000020833.1"/>
    </source>
</evidence>
<dbReference type="GO" id="GO:0009617">
    <property type="term" value="P:response to bacterium"/>
    <property type="evidence" value="ECO:0007669"/>
    <property type="project" value="TreeGrafter"/>
</dbReference>
<comment type="subcellular location">
    <subcellularLocation>
        <location evidence="1">Cell membrane</location>
    </subcellularLocation>
</comment>
<dbReference type="PROSITE" id="PS50835">
    <property type="entry name" value="IG_LIKE"/>
    <property type="match status" value="2"/>
</dbReference>
<dbReference type="InParanoid" id="A0A3P8VZZ0"/>
<name>A0A3P8VZZ0_CYNSE</name>
<keyword evidence="3 9" id="KW-0732">Signal</keyword>
<evidence type="ECO:0000256" key="1">
    <source>
        <dbReference type="ARBA" id="ARBA00004236"/>
    </source>
</evidence>
<dbReference type="InterPro" id="IPR013106">
    <property type="entry name" value="Ig_V-set"/>
</dbReference>
<reference evidence="11" key="3">
    <citation type="submission" date="2025-09" db="UniProtKB">
        <authorList>
            <consortium name="Ensembl"/>
        </authorList>
    </citation>
    <scope>IDENTIFICATION</scope>
</reference>
<evidence type="ECO:0000259" key="10">
    <source>
        <dbReference type="PROSITE" id="PS50835"/>
    </source>
</evidence>
<keyword evidence="7" id="KW-0325">Glycoprotein</keyword>
<dbReference type="RefSeq" id="XP_016888139.1">
    <property type="nucleotide sequence ID" value="XM_017032650.2"/>
</dbReference>
<dbReference type="GeneID" id="107988603"/>
<dbReference type="STRING" id="244447.ENSCSEP00000020833"/>
<keyword evidence="2" id="KW-1003">Cell membrane</keyword>
<dbReference type="Ensembl" id="ENSCSET00000021103.1">
    <property type="protein sequence ID" value="ENSCSEP00000020833.1"/>
    <property type="gene ID" value="ENSCSEG00000013304.1"/>
</dbReference>